<dbReference type="EMBL" id="CP012333">
    <property type="protein sequence ID" value="AKU97143.1"/>
    <property type="molecule type" value="Genomic_DNA"/>
</dbReference>
<dbReference type="Gene3D" id="3.40.640.10">
    <property type="entry name" value="Type I PLP-dependent aspartate aminotransferase-like (Major domain)"/>
    <property type="match status" value="1"/>
</dbReference>
<keyword evidence="4" id="KW-1185">Reference proteome</keyword>
<dbReference type="PANTHER" id="PTHR43586">
    <property type="entry name" value="CYSTEINE DESULFURASE"/>
    <property type="match status" value="1"/>
</dbReference>
<dbReference type="SUPFAM" id="SSF53383">
    <property type="entry name" value="PLP-dependent transferases"/>
    <property type="match status" value="1"/>
</dbReference>
<evidence type="ECO:0000259" key="2">
    <source>
        <dbReference type="Pfam" id="PF00266"/>
    </source>
</evidence>
<gene>
    <name evidence="3" type="ORF">AKJ09_03807</name>
</gene>
<sequence length="182" mass="19988">MRGPRGTGLLYVKRSLALQLEPPFLDVHAATLISPDRYEIRADARRFETWEGHVAGKIGLGVAIDYALGWGLESIALRVQALASRLRSALRSIPRVTVHDVGRQQCGIVTFTIENRSSAEIKDLLHERGINVSVSSVTSSPIDMAQRGLGPLVRASVHYYNTEEEVDHVVHVISCAATAHEQ</sequence>
<dbReference type="InterPro" id="IPR015422">
    <property type="entry name" value="PyrdxlP-dep_Trfase_small"/>
</dbReference>
<proteinExistence type="predicted"/>
<reference evidence="3 4" key="1">
    <citation type="submission" date="2015-08" db="EMBL/GenBank/DDBJ databases">
        <authorList>
            <person name="Babu N.S."/>
            <person name="Beckwith C.J."/>
            <person name="Beseler K.G."/>
            <person name="Brison A."/>
            <person name="Carone J.V."/>
            <person name="Caskin T.P."/>
            <person name="Diamond M."/>
            <person name="Durham M.E."/>
            <person name="Foxe J.M."/>
            <person name="Go M."/>
            <person name="Henderson B.A."/>
            <person name="Jones I.B."/>
            <person name="McGettigan J.A."/>
            <person name="Micheletti S.J."/>
            <person name="Nasrallah M.E."/>
            <person name="Ortiz D."/>
            <person name="Piller C.R."/>
            <person name="Privatt S.R."/>
            <person name="Schneider S.L."/>
            <person name="Sharp S."/>
            <person name="Smith T.C."/>
            <person name="Stanton J.D."/>
            <person name="Ullery H.E."/>
            <person name="Wilson R.J."/>
            <person name="Serrano M.G."/>
            <person name="Buck G."/>
            <person name="Lee V."/>
            <person name="Wang Y."/>
            <person name="Carvalho R."/>
            <person name="Voegtly L."/>
            <person name="Shi R."/>
            <person name="Duckworth R."/>
            <person name="Johnson A."/>
            <person name="Loviza R."/>
            <person name="Walstead R."/>
            <person name="Shah Z."/>
            <person name="Kiflezghi M."/>
            <person name="Wade K."/>
            <person name="Ball S.L."/>
            <person name="Bradley K.W."/>
            <person name="Asai D.J."/>
            <person name="Bowman C.A."/>
            <person name="Russell D.A."/>
            <person name="Pope W.H."/>
            <person name="Jacobs-Sera D."/>
            <person name="Hendrix R.W."/>
            <person name="Hatfull G.F."/>
        </authorList>
    </citation>
    <scope>NUCLEOTIDE SEQUENCE [LARGE SCALE GENOMIC DNA]</scope>
    <source>
        <strain evidence="3 4">DSM 27648</strain>
    </source>
</reference>
<organism evidence="3 4">
    <name type="scientific">Labilithrix luteola</name>
    <dbReference type="NCBI Taxonomy" id="1391654"/>
    <lineage>
        <taxon>Bacteria</taxon>
        <taxon>Pseudomonadati</taxon>
        <taxon>Myxococcota</taxon>
        <taxon>Polyangia</taxon>
        <taxon>Polyangiales</taxon>
        <taxon>Labilitrichaceae</taxon>
        <taxon>Labilithrix</taxon>
    </lineage>
</organism>
<dbReference type="InterPro" id="IPR015421">
    <property type="entry name" value="PyrdxlP-dep_Trfase_major"/>
</dbReference>
<dbReference type="Pfam" id="PF00266">
    <property type="entry name" value="Aminotran_5"/>
    <property type="match status" value="1"/>
</dbReference>
<evidence type="ECO:0000313" key="3">
    <source>
        <dbReference type="EMBL" id="AKU97143.1"/>
    </source>
</evidence>
<dbReference type="PANTHER" id="PTHR43586:SF24">
    <property type="entry name" value="BLR4730 PROTEIN"/>
    <property type="match status" value="1"/>
</dbReference>
<dbReference type="AlphaFoldDB" id="A0A0K1PUC2"/>
<dbReference type="KEGG" id="llu:AKJ09_03807"/>
<dbReference type="PATRIC" id="fig|1391654.3.peg.3861"/>
<dbReference type="Proteomes" id="UP000064967">
    <property type="component" value="Chromosome"/>
</dbReference>
<dbReference type="InterPro" id="IPR000192">
    <property type="entry name" value="Aminotrans_V_dom"/>
</dbReference>
<protein>
    <submittedName>
        <fullName evidence="3">Cysteine desulfurase</fullName>
    </submittedName>
</protein>
<dbReference type="InterPro" id="IPR015424">
    <property type="entry name" value="PyrdxlP-dep_Trfase"/>
</dbReference>
<keyword evidence="1" id="KW-0663">Pyridoxal phosphate</keyword>
<name>A0A0K1PUC2_9BACT</name>
<dbReference type="Gene3D" id="3.90.1150.10">
    <property type="entry name" value="Aspartate Aminotransferase, domain 1"/>
    <property type="match status" value="1"/>
</dbReference>
<evidence type="ECO:0000256" key="1">
    <source>
        <dbReference type="ARBA" id="ARBA00022898"/>
    </source>
</evidence>
<evidence type="ECO:0000313" key="4">
    <source>
        <dbReference type="Proteomes" id="UP000064967"/>
    </source>
</evidence>
<dbReference type="STRING" id="1391654.AKJ09_03807"/>
<feature type="domain" description="Aminotransferase class V" evidence="2">
    <location>
        <begin position="1"/>
        <end position="168"/>
    </location>
</feature>
<accession>A0A0K1PUC2</accession>